<dbReference type="SUPFAM" id="SSF55073">
    <property type="entry name" value="Nucleotide cyclase"/>
    <property type="match status" value="1"/>
</dbReference>
<evidence type="ECO:0000256" key="3">
    <source>
        <dbReference type="SAM" id="MobiDB-lite"/>
    </source>
</evidence>
<keyword evidence="6" id="KW-0614">Plasmid</keyword>
<feature type="transmembrane region" description="Helical" evidence="4">
    <location>
        <begin position="31"/>
        <end position="49"/>
    </location>
</feature>
<dbReference type="InterPro" id="IPR029787">
    <property type="entry name" value="Nucleotide_cyclase"/>
</dbReference>
<dbReference type="RefSeq" id="WP_306099582.1">
    <property type="nucleotide sequence ID" value="NZ_CP162602.1"/>
</dbReference>
<feature type="transmembrane region" description="Helical" evidence="4">
    <location>
        <begin position="61"/>
        <end position="81"/>
    </location>
</feature>
<dbReference type="Gene3D" id="3.30.70.270">
    <property type="match status" value="1"/>
</dbReference>
<proteinExistence type="predicted"/>
<dbReference type="EMBL" id="CP162602">
    <property type="protein sequence ID" value="XDK26670.1"/>
    <property type="molecule type" value="Genomic_DNA"/>
</dbReference>
<dbReference type="SMART" id="SM00267">
    <property type="entry name" value="GGDEF"/>
    <property type="match status" value="1"/>
</dbReference>
<feature type="transmembrane region" description="Helical" evidence="4">
    <location>
        <begin position="236"/>
        <end position="253"/>
    </location>
</feature>
<dbReference type="InterPro" id="IPR050469">
    <property type="entry name" value="Diguanylate_Cyclase"/>
</dbReference>
<dbReference type="InterPro" id="IPR000160">
    <property type="entry name" value="GGDEF_dom"/>
</dbReference>
<keyword evidence="4" id="KW-0472">Membrane</keyword>
<evidence type="ECO:0000256" key="2">
    <source>
        <dbReference type="ARBA" id="ARBA00034247"/>
    </source>
</evidence>
<protein>
    <recommendedName>
        <fullName evidence="1">diguanylate cyclase</fullName>
        <ecNumber evidence="1">2.7.7.65</ecNumber>
    </recommendedName>
</protein>
<evidence type="ECO:0000313" key="6">
    <source>
        <dbReference type="EMBL" id="XDK26670.1"/>
    </source>
</evidence>
<gene>
    <name evidence="6" type="ORF">AB0763_16700</name>
</gene>
<feature type="transmembrane region" description="Helical" evidence="4">
    <location>
        <begin position="88"/>
        <end position="106"/>
    </location>
</feature>
<dbReference type="GO" id="GO:0043709">
    <property type="term" value="P:cell adhesion involved in single-species biofilm formation"/>
    <property type="evidence" value="ECO:0007669"/>
    <property type="project" value="TreeGrafter"/>
</dbReference>
<dbReference type="CDD" id="cd01949">
    <property type="entry name" value="GGDEF"/>
    <property type="match status" value="1"/>
</dbReference>
<keyword evidence="6" id="KW-0548">Nucleotidyltransferase</keyword>
<geneLocation type="plasmid" evidence="6">
    <name>p-HB236076</name>
</geneLocation>
<dbReference type="GO" id="GO:0052621">
    <property type="term" value="F:diguanylate cyclase activity"/>
    <property type="evidence" value="ECO:0007669"/>
    <property type="project" value="UniProtKB-EC"/>
</dbReference>
<name>A0AB39HKA6_9VIBR</name>
<evidence type="ECO:0000256" key="4">
    <source>
        <dbReference type="SAM" id="Phobius"/>
    </source>
</evidence>
<feature type="domain" description="GGDEF" evidence="5">
    <location>
        <begin position="283"/>
        <end position="436"/>
    </location>
</feature>
<dbReference type="KEGG" id="vih:AB0763_16700"/>
<evidence type="ECO:0000259" key="5">
    <source>
        <dbReference type="PROSITE" id="PS50887"/>
    </source>
</evidence>
<feature type="transmembrane region" description="Helical" evidence="4">
    <location>
        <begin position="212"/>
        <end position="230"/>
    </location>
</feature>
<dbReference type="PROSITE" id="PS50887">
    <property type="entry name" value="GGDEF"/>
    <property type="match status" value="1"/>
</dbReference>
<feature type="compositionally biased region" description="Polar residues" evidence="3">
    <location>
        <begin position="376"/>
        <end position="392"/>
    </location>
</feature>
<keyword evidence="4" id="KW-0812">Transmembrane</keyword>
<dbReference type="PANTHER" id="PTHR45138:SF9">
    <property type="entry name" value="DIGUANYLATE CYCLASE DGCM-RELATED"/>
    <property type="match status" value="1"/>
</dbReference>
<dbReference type="Pfam" id="PF00990">
    <property type="entry name" value="GGDEF"/>
    <property type="match status" value="2"/>
</dbReference>
<organism evidence="6">
    <name type="scientific">Vibrio sp. HB236076</name>
    <dbReference type="NCBI Taxonomy" id="3232307"/>
    <lineage>
        <taxon>Bacteria</taxon>
        <taxon>Pseudomonadati</taxon>
        <taxon>Pseudomonadota</taxon>
        <taxon>Gammaproteobacteria</taxon>
        <taxon>Vibrionales</taxon>
        <taxon>Vibrionaceae</taxon>
        <taxon>Vibrio</taxon>
    </lineage>
</organism>
<accession>A0AB39HKA6</accession>
<keyword evidence="4" id="KW-1133">Transmembrane helix</keyword>
<dbReference type="InterPro" id="IPR043128">
    <property type="entry name" value="Rev_trsase/Diguanyl_cyclase"/>
</dbReference>
<dbReference type="AlphaFoldDB" id="A0AB39HKA6"/>
<sequence>MPMRDMCYSYRVVYSSELHFQFMLSFCLTDYRFRIVVPFILLLGTLFSMDQWIELAQNNKSLVLSIPYAILSICLVCGFLFKQMRFALVSFGLLIIYYLIQTRLQIPLNRGTTLLELSILSFLLPVGCFLAYVVDEMHFTFKQCLLYLSTLAVMALWGNITLAYFTEAHLEHWTQGVLFSIDSVSKLPFVLILYSIIMIGISALFVIRYNRIFDIVIYATLLFTSCVFISFDTPYISSVFFTLLASCLVFYLLSSSHELAFIDSLTKIANRQAFNSDAARIGKRYAVAMIDVDHFKQFNDRYGHDVGDQVLQLVASRIEQTLDQGKAYRFGGEEFVVLYRYKEHNKMKENLEAIRQTIESYPLTLRDEHQRPSHSRVGSQQRGQSTKAKSTTQITVSIGAALSKKHRSLHDTLICADKALYQAKRRGRNQVIIDRD</sequence>
<evidence type="ECO:0000256" key="1">
    <source>
        <dbReference type="ARBA" id="ARBA00012528"/>
    </source>
</evidence>
<feature type="transmembrane region" description="Helical" evidence="4">
    <location>
        <begin position="112"/>
        <end position="133"/>
    </location>
</feature>
<feature type="transmembrane region" description="Helical" evidence="4">
    <location>
        <begin position="186"/>
        <end position="207"/>
    </location>
</feature>
<comment type="catalytic activity">
    <reaction evidence="2">
        <text>2 GTP = 3',3'-c-di-GMP + 2 diphosphate</text>
        <dbReference type="Rhea" id="RHEA:24898"/>
        <dbReference type="ChEBI" id="CHEBI:33019"/>
        <dbReference type="ChEBI" id="CHEBI:37565"/>
        <dbReference type="ChEBI" id="CHEBI:58805"/>
        <dbReference type="EC" id="2.7.7.65"/>
    </reaction>
</comment>
<feature type="region of interest" description="Disordered" evidence="3">
    <location>
        <begin position="363"/>
        <end position="392"/>
    </location>
</feature>
<reference evidence="6" key="1">
    <citation type="submission" date="2024-07" db="EMBL/GenBank/DDBJ databases">
        <title>Genome Analysis of a Potential Novel Vibrio Species Secreting pH- and Thermo-stable Alginate Lyase and its Application in Producing Alginate Oligosaccharides.</title>
        <authorList>
            <person name="Huang H."/>
            <person name="Bao K."/>
        </authorList>
    </citation>
    <scope>NUCLEOTIDE SEQUENCE</scope>
    <source>
        <strain evidence="6">HB236076</strain>
        <plasmid evidence="6">p-HB236076</plasmid>
    </source>
</reference>
<dbReference type="PANTHER" id="PTHR45138">
    <property type="entry name" value="REGULATORY COMPONENTS OF SENSORY TRANSDUCTION SYSTEM"/>
    <property type="match status" value="1"/>
</dbReference>
<dbReference type="GO" id="GO:0005886">
    <property type="term" value="C:plasma membrane"/>
    <property type="evidence" value="ECO:0007669"/>
    <property type="project" value="TreeGrafter"/>
</dbReference>
<dbReference type="NCBIfam" id="TIGR00254">
    <property type="entry name" value="GGDEF"/>
    <property type="match status" value="1"/>
</dbReference>
<dbReference type="EC" id="2.7.7.65" evidence="1"/>
<feature type="transmembrane region" description="Helical" evidence="4">
    <location>
        <begin position="145"/>
        <end position="166"/>
    </location>
</feature>
<dbReference type="GO" id="GO:1902201">
    <property type="term" value="P:negative regulation of bacterial-type flagellum-dependent cell motility"/>
    <property type="evidence" value="ECO:0007669"/>
    <property type="project" value="TreeGrafter"/>
</dbReference>
<keyword evidence="6" id="KW-0808">Transferase</keyword>